<dbReference type="GO" id="GO:0016787">
    <property type="term" value="F:hydrolase activity"/>
    <property type="evidence" value="ECO:0007669"/>
    <property type="project" value="UniProtKB-KW"/>
</dbReference>
<proteinExistence type="predicted"/>
<sequence length="109" mass="11841">MFLAGIHDLGKATPVFQSKPITYAPNAADGSMAWIPEKVGLIVGHFDNPNNPTHPLAGEFLLERYLKSIGWSKNIARSYASIVGSHHGKPPIERKLGELEKSYLGASKS</sequence>
<name>A0A2N3QQP7_9BIFI</name>
<keyword evidence="2" id="KW-0378">Hydrolase</keyword>
<comment type="caution">
    <text evidence="5">The sequence shown here is derived from an EMBL/GenBank/DDBJ whole genome shotgun (WGS) entry which is preliminary data.</text>
</comment>
<dbReference type="CDD" id="cd09641">
    <property type="entry name" value="Cas3''_I"/>
    <property type="match status" value="1"/>
</dbReference>
<evidence type="ECO:0000256" key="3">
    <source>
        <dbReference type="ARBA" id="ARBA00023118"/>
    </source>
</evidence>
<feature type="domain" description="HD Cas3-type" evidence="4">
    <location>
        <begin position="1"/>
        <end position="109"/>
    </location>
</feature>
<keyword evidence="3" id="KW-0051">Antiviral defense</keyword>
<evidence type="ECO:0000259" key="4">
    <source>
        <dbReference type="PROSITE" id="PS51643"/>
    </source>
</evidence>
<accession>A0A2N3QQP7</accession>
<dbReference type="InterPro" id="IPR038257">
    <property type="entry name" value="CRISPR-assoc_Cas3_HD_sf"/>
</dbReference>
<keyword evidence="1" id="KW-0479">Metal-binding</keyword>
<dbReference type="AlphaFoldDB" id="A0A2N3QQP7"/>
<dbReference type="GO" id="GO:0046872">
    <property type="term" value="F:metal ion binding"/>
    <property type="evidence" value="ECO:0007669"/>
    <property type="project" value="UniProtKB-KW"/>
</dbReference>
<evidence type="ECO:0000313" key="6">
    <source>
        <dbReference type="Proteomes" id="UP000233722"/>
    </source>
</evidence>
<dbReference type="EMBL" id="PCHA01000021">
    <property type="protein sequence ID" value="PKU94055.1"/>
    <property type="molecule type" value="Genomic_DNA"/>
</dbReference>
<dbReference type="Gene3D" id="1.10.3210.30">
    <property type="match status" value="1"/>
</dbReference>
<dbReference type="NCBIfam" id="TIGR01596">
    <property type="entry name" value="cas3_HD"/>
    <property type="match status" value="1"/>
</dbReference>
<organism evidence="5 6">
    <name type="scientific">Bifidobacterium pseudolongum subsp. globosum</name>
    <dbReference type="NCBI Taxonomy" id="1690"/>
    <lineage>
        <taxon>Bacteria</taxon>
        <taxon>Bacillati</taxon>
        <taxon>Actinomycetota</taxon>
        <taxon>Actinomycetes</taxon>
        <taxon>Bifidobacteriales</taxon>
        <taxon>Bifidobacteriaceae</taxon>
        <taxon>Bifidobacterium</taxon>
    </lineage>
</organism>
<dbReference type="GO" id="GO:0051607">
    <property type="term" value="P:defense response to virus"/>
    <property type="evidence" value="ECO:0007669"/>
    <property type="project" value="UniProtKB-KW"/>
</dbReference>
<dbReference type="PROSITE" id="PS51643">
    <property type="entry name" value="HD_CAS3"/>
    <property type="match status" value="1"/>
</dbReference>
<dbReference type="InterPro" id="IPR006483">
    <property type="entry name" value="CRISPR-assoc_Cas3_HD"/>
</dbReference>
<evidence type="ECO:0000256" key="1">
    <source>
        <dbReference type="ARBA" id="ARBA00022723"/>
    </source>
</evidence>
<evidence type="ECO:0000256" key="2">
    <source>
        <dbReference type="ARBA" id="ARBA00022801"/>
    </source>
</evidence>
<dbReference type="Proteomes" id="UP000233722">
    <property type="component" value="Unassembled WGS sequence"/>
</dbReference>
<evidence type="ECO:0000313" key="5">
    <source>
        <dbReference type="EMBL" id="PKU94055.1"/>
    </source>
</evidence>
<gene>
    <name evidence="5" type="ORF">CQR45_1360</name>
</gene>
<dbReference type="Pfam" id="PF18019">
    <property type="entry name" value="Cas3_HD"/>
    <property type="match status" value="1"/>
</dbReference>
<reference evidence="5 6" key="1">
    <citation type="submission" date="2017-10" db="EMBL/GenBank/DDBJ databases">
        <title>Bifidobacterium genomics.</title>
        <authorList>
            <person name="Lugli G.A."/>
            <person name="Milani C."/>
            <person name="Mancabelli L."/>
        </authorList>
    </citation>
    <scope>NUCLEOTIDE SEQUENCE [LARGE SCALE GENOMIC DNA]</scope>
    <source>
        <strain evidence="5 6">1747B</strain>
    </source>
</reference>
<protein>
    <submittedName>
        <fullName evidence="5">CRISPR-associated helicase Cas3</fullName>
    </submittedName>
</protein>